<dbReference type="GO" id="GO:0031177">
    <property type="term" value="F:phosphopantetheine binding"/>
    <property type="evidence" value="ECO:0007669"/>
    <property type="project" value="InterPro"/>
</dbReference>
<feature type="domain" description="Carrier" evidence="4">
    <location>
        <begin position="1690"/>
        <end position="1764"/>
    </location>
</feature>
<dbReference type="PANTHER" id="PTHR45527:SF14">
    <property type="entry name" value="PLIPASTATIN SYNTHASE SUBUNIT B"/>
    <property type="match status" value="1"/>
</dbReference>
<dbReference type="InterPro" id="IPR020806">
    <property type="entry name" value="PKS_PP-bd"/>
</dbReference>
<evidence type="ECO:0000256" key="3">
    <source>
        <dbReference type="ARBA" id="ARBA00022553"/>
    </source>
</evidence>
<sequence>MTGIDANAVETCSGWGRRPGTRDLIGVTARTDPDALALSTPTTLTFGELEARVAPMATVFAARGIDADAAVAATIAPLVTTPGADPAASAALTQEHLGQIRAAAVDTLGGDDWQSLPGLFRLAVRRFGGRLAVTDTSGAELTYRELDELSDAVAVGLGASGVEQGSVVGLATARSIDVMVAILGILKVGATYLPLDTSHPADRLQMVVDDAAPVVVISGEGGHATLDLLGVALTTTAELADRARHASGELPAALDPRLAAYAIFTSGSTGRPKGVVVEHRSVVALLAAAQQHYGFTEYDVWTMFHSYAFDVSVFEMWGPLLFGGRLLVVDYLTTRSPAEFAALLAEQSVTVVSQTPSAFYQLAAAVRPRGEASVVSDELSPSVRYMVFAGEALDFAQVTRWYADRMAGAGRPGPVLVNMYGITETTVHSTFRALDPEFVTTAKGSDVGDGLPGLEIHVLDERLRPVPDGTPGEIYVSGTQVTRGYLGRPELTGVRFVADPFAGDGQRMYRSGDVAVRHGDTLEYLGRSDAQIKLRGFRIELGEVEAALLSTPGVDAVAVAVMTRENGIEQLVGYAVLGEGAEVSPTVIRSNAAALLPDYMVPDVVMLLDDLPLTVNGKLDRRALPDPEIVVESEYVAPGTETEKMLAEIVADVLDLERVSVADSLFDLGGNSLAAARIVGRASDALGVDLSVRDVFDAPTVRGLAELSAQRAAGLPAVVALPRPERIPLSFAQSRMWFINQFDTSLPTYNIPALLRLVGDLDVQALRAALSDVIERHEVLRTTFPAVDDDPVQVIGGVDEIEQRLDWRDVDSWSQLQTVAMTGFDVTTGLPVRAALWEQAPGQWVFALVMHHIASDGESLRPLVTDLVTAYMARTAGAAPEFAPLEIQFADYAIWQHDVLGSADDTDSIIGRQLGYWSRQLRGLPDVLDLPTDRPRPTVASMRGARASFDIPASVAESVAELARVSGVTPFMVVHAALSALLARLSGTDDIAVSTPIAGRGQRVLDPLVGMFVNTLVLRVGVDPTLTFTQLLDRVRGVDLEGFAHADLPFESVVEALDPPRSESFAPLSQVMLTFDQSAMPELAARGIAAAQLPGLTVEPVDVDEIPAKVDLTFGLRETGDGWSGELVYATDIFDADTAESIAHRFVRQLTELTEQPALPVGRSRLLDDSEYDELSSVCGGAAATPRLLADVLSDVAAQHADVVAVTDASGAAATYAELDARSDACARWLISQGVGTESLVALAIRRSVDLLTAVWAVTKVGAGYVPIDPDYPAERIAYMLSDSGVSLGLTTSALREQLPSSVQWSVVSDVITDQDSTGHASEPLRSDELVRPRHLDALAYVIYTSGSTGRPKGVAVTYRGIDNYAADLSRYGAGAGSVVMGYASPSFDASILEWLIASTGGATLAYRPEGAIGGELLEEFMREAAVTHAFMTPTVAATIDPAAVPGLQLLASGGEALPQRLVDRWADEVAFFNAYGPTETSVAVANSRRSVGVPVRIGGPIGGVGLLVLDDALQPVPVNVPGELYVRGVALARGYLDRADLTAARYVADPFGAGGDRLYRTGDVVRWRRTEGGELELEYSGRSDDQVKLRGLRIELGEVEAALSSHPDVSASVVIGVGGSVATALAGYVVADAGLDVSAVREHLEQRLPAHMVPATITVLDELPLTPVGKLDKRALPTPEVPDGDDYVAPASTAERQLAAVVAGILGIERVSVTDSFFALGGDSIMSIRLASAARDAGLALSPRDIFEHKTIRAMVRAGSDGRASVPLLSEPDGGGAGEVPLSPVVAWLLETAGEPARFSDFSQSVVTIAPADLSPAMLAAVLDAVVAAHPMLALRLRHTDDGWGLLAGAPDARAEVRAVHADTSTHSAEFETLIRAEHAAALGRLDPVAGRVIAAVLVSGNDGARVILAIHHLSVDAVSWPVIIEDVITAWGALSSGAQMALRPEVTSARAWHDALAATVRVDDELDYWMPRTGLRTPGFDVDAPVGQTAPAPVTVELDPELTEAVLADLPKAFGATTADVLIAALARAVRSWQNDRGLAADGPVAMVTEGHGRYEEVLLDAAEPRRADLSRTVGWFTTIAPFVVDPGSDGIHAVKAAKEERLTRPTNGIGFGLLRADQRSPLWRCDLPAIGVNYLGAVGQGVTEADTGVPFAVDTHAPALASTVSGLMPATNVLTVNIASRPGEHGRVLSADFLYAQDVLTTHDVSALAAAWLRELEGIAAEVAALGDPGLSPSDLPGTGITQADIDTVARAYPGAAIWSLTPLQHGFFLQSALADAGGEDAVDVYVGQAVLRLAAPVDDIRLRRAVEGLFSHHPALRSSYLQTAGGAVVSVVHPSVDVPWRTLDLGDVDDTQRHAAVDEVVAAERVTPFDLATPPLLRVVAIRDSGGVTVVITNHHILFDGWSGPLVLADLLSLYATGATYTGGQLTGASDFGDFARRVAGADHAAGLAAWGEVLAPVDGPTLVAPGAVATADALPRNHATVVDAQLVAGLESVARAQGSTLATVLQFAWAVLLSRVTGERVVTFGETVSGRPADLDDAASMVGLFINTLPAVVDVDPSKPIAEVVAALQESKVAVLDHQHLGLPELIALAGVDGALFDTLTVHESYPVDTESISTTDPSSTGLDITEVVVSDSTHFPLNMVTSPMSDGGLSITLKYLPSAFDDEQIRVFAEALGVILRTVAGRPQSLVADISLLDSTERATVERWSVGPQVEVPAA</sequence>
<dbReference type="InterPro" id="IPR006162">
    <property type="entry name" value="Ppantetheine_attach_site"/>
</dbReference>
<dbReference type="GO" id="GO:0072330">
    <property type="term" value="P:monocarboxylic acid biosynthetic process"/>
    <property type="evidence" value="ECO:0007669"/>
    <property type="project" value="UniProtKB-ARBA"/>
</dbReference>
<proteinExistence type="predicted"/>
<protein>
    <submittedName>
        <fullName evidence="5">Putative non-ribosomal peptide synthetase</fullName>
    </submittedName>
</protein>
<accession>H5TXX2</accession>
<dbReference type="InterPro" id="IPR009081">
    <property type="entry name" value="PP-bd_ACP"/>
</dbReference>
<dbReference type="InterPro" id="IPR020845">
    <property type="entry name" value="AMP-binding_CS"/>
</dbReference>
<keyword evidence="6" id="KW-1185">Reference proteome</keyword>
<dbReference type="PROSITE" id="PS00012">
    <property type="entry name" value="PHOSPHOPANTETHEINE"/>
    <property type="match status" value="2"/>
</dbReference>
<evidence type="ECO:0000259" key="4">
    <source>
        <dbReference type="PROSITE" id="PS50075"/>
    </source>
</evidence>
<dbReference type="CDD" id="cd05930">
    <property type="entry name" value="A_NRPS"/>
    <property type="match status" value="1"/>
</dbReference>
<dbReference type="GO" id="GO:0044550">
    <property type="term" value="P:secondary metabolite biosynthetic process"/>
    <property type="evidence" value="ECO:0007669"/>
    <property type="project" value="TreeGrafter"/>
</dbReference>
<dbReference type="UniPathway" id="UPA00011"/>
<comment type="cofactor">
    <cofactor evidence="1">
        <name>pantetheine 4'-phosphate</name>
        <dbReference type="ChEBI" id="CHEBI:47942"/>
    </cofactor>
</comment>
<dbReference type="Pfam" id="PF00668">
    <property type="entry name" value="Condensation"/>
    <property type="match status" value="3"/>
</dbReference>
<dbReference type="InterPro" id="IPR045851">
    <property type="entry name" value="AMP-bd_C_sf"/>
</dbReference>
<dbReference type="InterPro" id="IPR001242">
    <property type="entry name" value="Condensation_dom"/>
</dbReference>
<dbReference type="Pfam" id="PF00501">
    <property type="entry name" value="AMP-binding"/>
    <property type="match status" value="2"/>
</dbReference>
<dbReference type="GO" id="GO:0043041">
    <property type="term" value="P:amino acid activation for nonribosomal peptide biosynthetic process"/>
    <property type="evidence" value="ECO:0007669"/>
    <property type="project" value="TreeGrafter"/>
</dbReference>
<evidence type="ECO:0000256" key="2">
    <source>
        <dbReference type="ARBA" id="ARBA00022450"/>
    </source>
</evidence>
<dbReference type="SMART" id="SM00823">
    <property type="entry name" value="PKS_PP"/>
    <property type="match status" value="2"/>
</dbReference>
<dbReference type="FunFam" id="1.10.1200.10:FF:000005">
    <property type="entry name" value="Nonribosomal peptide synthetase 1"/>
    <property type="match status" value="1"/>
</dbReference>
<dbReference type="eggNOG" id="COG1020">
    <property type="taxonomic scope" value="Bacteria"/>
</dbReference>
<dbReference type="NCBIfam" id="TIGR01733">
    <property type="entry name" value="AA-adenyl-dom"/>
    <property type="match status" value="2"/>
</dbReference>
<feature type="non-terminal residue" evidence="5">
    <location>
        <position position="2721"/>
    </location>
</feature>
<evidence type="ECO:0000313" key="5">
    <source>
        <dbReference type="EMBL" id="GAB38330.1"/>
    </source>
</evidence>
<dbReference type="SUPFAM" id="SSF56801">
    <property type="entry name" value="Acetyl-CoA synthetase-like"/>
    <property type="match status" value="2"/>
</dbReference>
<dbReference type="GO" id="GO:0003824">
    <property type="term" value="F:catalytic activity"/>
    <property type="evidence" value="ECO:0007669"/>
    <property type="project" value="InterPro"/>
</dbReference>
<dbReference type="CDD" id="cd19540">
    <property type="entry name" value="LCL_NRPS-like"/>
    <property type="match status" value="1"/>
</dbReference>
<gene>
    <name evidence="5" type="ORF">GOSPT_042_00800</name>
</gene>
<keyword evidence="3" id="KW-0597">Phosphoprotein</keyword>
<dbReference type="Pfam" id="PF13193">
    <property type="entry name" value="AMP-binding_C"/>
    <property type="match status" value="2"/>
</dbReference>
<dbReference type="Gene3D" id="3.30.559.10">
    <property type="entry name" value="Chloramphenicol acetyltransferase-like domain"/>
    <property type="match status" value="3"/>
</dbReference>
<keyword evidence="2" id="KW-0596">Phosphopantetheine</keyword>
<dbReference type="Gene3D" id="3.30.300.30">
    <property type="match status" value="2"/>
</dbReference>
<dbReference type="PANTHER" id="PTHR45527">
    <property type="entry name" value="NONRIBOSOMAL PEPTIDE SYNTHETASE"/>
    <property type="match status" value="1"/>
</dbReference>
<dbReference type="InterPro" id="IPR036736">
    <property type="entry name" value="ACP-like_sf"/>
</dbReference>
<dbReference type="SUPFAM" id="SSF52777">
    <property type="entry name" value="CoA-dependent acyltransferases"/>
    <property type="match status" value="6"/>
</dbReference>
<dbReference type="PROSITE" id="PS50075">
    <property type="entry name" value="CARRIER"/>
    <property type="match status" value="2"/>
</dbReference>
<dbReference type="InterPro" id="IPR010071">
    <property type="entry name" value="AA_adenyl_dom"/>
</dbReference>
<dbReference type="InterPro" id="IPR042099">
    <property type="entry name" value="ANL_N_sf"/>
</dbReference>
<dbReference type="PROSITE" id="PS00455">
    <property type="entry name" value="AMP_BINDING"/>
    <property type="match status" value="1"/>
</dbReference>
<feature type="domain" description="Carrier" evidence="4">
    <location>
        <begin position="637"/>
        <end position="712"/>
    </location>
</feature>
<dbReference type="SUPFAM" id="SSF47336">
    <property type="entry name" value="ACP-like"/>
    <property type="match status" value="2"/>
</dbReference>
<dbReference type="GO" id="GO:0005829">
    <property type="term" value="C:cytosol"/>
    <property type="evidence" value="ECO:0007669"/>
    <property type="project" value="TreeGrafter"/>
</dbReference>
<evidence type="ECO:0000313" key="6">
    <source>
        <dbReference type="Proteomes" id="UP000005845"/>
    </source>
</evidence>
<dbReference type="Gene3D" id="3.40.50.12780">
    <property type="entry name" value="N-terminal domain of ligase-like"/>
    <property type="match status" value="1"/>
</dbReference>
<name>H5TXX2_9ACTN</name>
<dbReference type="FunFam" id="1.10.1200.10:FF:000016">
    <property type="entry name" value="Non-ribosomal peptide synthase"/>
    <property type="match status" value="1"/>
</dbReference>
<dbReference type="EMBL" id="BAFC01000042">
    <property type="protein sequence ID" value="GAB38330.1"/>
    <property type="molecule type" value="Genomic_DNA"/>
</dbReference>
<dbReference type="GO" id="GO:0008610">
    <property type="term" value="P:lipid biosynthetic process"/>
    <property type="evidence" value="ECO:0007669"/>
    <property type="project" value="UniProtKB-ARBA"/>
</dbReference>
<dbReference type="Proteomes" id="UP000005845">
    <property type="component" value="Unassembled WGS sequence"/>
</dbReference>
<dbReference type="InterPro" id="IPR025110">
    <property type="entry name" value="AMP-bd_C"/>
</dbReference>
<dbReference type="Gene3D" id="3.40.50.980">
    <property type="match status" value="2"/>
</dbReference>
<dbReference type="Gene3D" id="3.30.559.30">
    <property type="entry name" value="Nonribosomal peptide synthetase, condensation domain"/>
    <property type="match status" value="3"/>
</dbReference>
<dbReference type="Gene3D" id="1.10.1200.10">
    <property type="entry name" value="ACP-like"/>
    <property type="match status" value="2"/>
</dbReference>
<dbReference type="FunFam" id="3.40.50.980:FF:000001">
    <property type="entry name" value="Non-ribosomal peptide synthetase"/>
    <property type="match status" value="1"/>
</dbReference>
<dbReference type="Gene3D" id="2.30.38.10">
    <property type="entry name" value="Luciferase, Domain 3"/>
    <property type="match status" value="1"/>
</dbReference>
<organism evidence="5 6">
    <name type="scientific">Gordonia sputi NBRC 100414</name>
    <dbReference type="NCBI Taxonomy" id="1089453"/>
    <lineage>
        <taxon>Bacteria</taxon>
        <taxon>Bacillati</taxon>
        <taxon>Actinomycetota</taxon>
        <taxon>Actinomycetes</taxon>
        <taxon>Mycobacteriales</taxon>
        <taxon>Gordoniaceae</taxon>
        <taxon>Gordonia</taxon>
    </lineage>
</organism>
<evidence type="ECO:0000256" key="1">
    <source>
        <dbReference type="ARBA" id="ARBA00001957"/>
    </source>
</evidence>
<reference evidence="5 6" key="1">
    <citation type="submission" date="2012-02" db="EMBL/GenBank/DDBJ databases">
        <title>Whole genome shotgun sequence of Gordonia sputi NBRC 100414.</title>
        <authorList>
            <person name="Yoshida I."/>
            <person name="Hosoyama A."/>
            <person name="Tsuchikane K."/>
            <person name="Katsumata H."/>
            <person name="Yamazaki S."/>
            <person name="Fujita N."/>
        </authorList>
    </citation>
    <scope>NUCLEOTIDE SEQUENCE [LARGE SCALE GENOMIC DNA]</scope>
    <source>
        <strain evidence="5 6">NBRC 100414</strain>
    </source>
</reference>
<comment type="caution">
    <text evidence="5">The sequence shown here is derived from an EMBL/GenBank/DDBJ whole genome shotgun (WGS) entry which is preliminary data.</text>
</comment>
<dbReference type="Pfam" id="PF00550">
    <property type="entry name" value="PP-binding"/>
    <property type="match status" value="2"/>
</dbReference>
<dbReference type="InterPro" id="IPR000873">
    <property type="entry name" value="AMP-dep_synth/lig_dom"/>
</dbReference>
<dbReference type="InterPro" id="IPR023213">
    <property type="entry name" value="CAT-like_dom_sf"/>
</dbReference>